<dbReference type="GO" id="GO:0005524">
    <property type="term" value="F:ATP binding"/>
    <property type="evidence" value="ECO:0007669"/>
    <property type="project" value="UniProtKB-ARBA"/>
</dbReference>
<evidence type="ECO:0000313" key="1">
    <source>
        <dbReference type="EMBL" id="RUO79529.1"/>
    </source>
</evidence>
<dbReference type="PANTHER" id="PTHR40697:SF2">
    <property type="entry name" value="ATP-NAD KINASE-RELATED"/>
    <property type="match status" value="1"/>
</dbReference>
<sequence length="383" mass="41157">MSYRYQLGLIVNPLAGLGGSVALKGSDGLETALAALARGAQPRAPERVAQTLKILQPYADRLQFKTGSGALGADLLEQLGFAYEVVYQGPQQGYTSAEDTRQLAAVLAQQQRLDLLLFAGGDGTARDICSVYSQDFEQERPVLGIPAGVKIHSGVYAVSPTAAGRVIEQIIQGKLTTVTAADVMDIDEAAFRQGTVRAKRYGEMLVPAELRYVQAVKMGGKESDELVLADIAADVIERMEDDHLYIMGSGSTVDFIMTELDLPNTLLGVDVVKNQQVIATDATAQELLDLVEAHAGPVTIVVTVIGGQGHIFGRGNQQLSAQLLRRVGRDNIWIVASKNKLQGLGERPLRMDSGDPELNHAWSGMIRVICGYHDEVFVTLAGD</sequence>
<dbReference type="Gene3D" id="3.40.50.10330">
    <property type="entry name" value="Probable inorganic polyphosphate/atp-NAD kinase, domain 1"/>
    <property type="match status" value="1"/>
</dbReference>
<dbReference type="RefSeq" id="WP_126825617.1">
    <property type="nucleotide sequence ID" value="NZ_PIQG01000001.1"/>
</dbReference>
<dbReference type="PIRSF" id="PIRSF016907">
    <property type="entry name" value="Kin_ATP-NAD"/>
    <property type="match status" value="1"/>
</dbReference>
<name>A0A432ZNQ6_9GAMM</name>
<dbReference type="OrthoDB" id="5511344at2"/>
<dbReference type="InterPro" id="IPR017438">
    <property type="entry name" value="ATP-NAD_kinase_N"/>
</dbReference>
<dbReference type="InterPro" id="IPR039065">
    <property type="entry name" value="AcoX-like"/>
</dbReference>
<dbReference type="Proteomes" id="UP000288279">
    <property type="component" value="Unassembled WGS sequence"/>
</dbReference>
<dbReference type="Pfam" id="PF01513">
    <property type="entry name" value="NAD_kinase"/>
    <property type="match status" value="1"/>
</dbReference>
<comment type="caution">
    <text evidence="1">The sequence shown here is derived from an EMBL/GenBank/DDBJ whole genome shotgun (WGS) entry which is preliminary data.</text>
</comment>
<proteinExistence type="predicted"/>
<protein>
    <submittedName>
        <fullName evidence="1">ATP-NAD kinase</fullName>
    </submittedName>
</protein>
<reference evidence="1 2" key="1">
    <citation type="journal article" date="2011" name="Front. Microbiol.">
        <title>Genomic signatures of strain selection and enhancement in Bacillus atrophaeus var. globigii, a historical biowarfare simulant.</title>
        <authorList>
            <person name="Gibbons H.S."/>
            <person name="Broomall S.M."/>
            <person name="McNew L.A."/>
            <person name="Daligault H."/>
            <person name="Chapman C."/>
            <person name="Bruce D."/>
            <person name="Karavis M."/>
            <person name="Krepps M."/>
            <person name="McGregor P.A."/>
            <person name="Hong C."/>
            <person name="Park K.H."/>
            <person name="Akmal A."/>
            <person name="Feldman A."/>
            <person name="Lin J.S."/>
            <person name="Chang W.E."/>
            <person name="Higgs B.W."/>
            <person name="Demirev P."/>
            <person name="Lindquist J."/>
            <person name="Liem A."/>
            <person name="Fochler E."/>
            <person name="Read T.D."/>
            <person name="Tapia R."/>
            <person name="Johnson S."/>
            <person name="Bishop-Lilly K.A."/>
            <person name="Detter C."/>
            <person name="Han C."/>
            <person name="Sozhamannan S."/>
            <person name="Rosenzweig C.N."/>
            <person name="Skowronski E.W."/>
        </authorList>
    </citation>
    <scope>NUCLEOTIDE SEQUENCE [LARGE SCALE GENOMIC DNA]</scope>
    <source>
        <strain evidence="1 2">PIT1</strain>
    </source>
</reference>
<dbReference type="Pfam" id="PF20143">
    <property type="entry name" value="NAD_kinase_C"/>
    <property type="match status" value="1"/>
</dbReference>
<dbReference type="EMBL" id="PIQG01000001">
    <property type="protein sequence ID" value="RUO79529.1"/>
    <property type="molecule type" value="Genomic_DNA"/>
</dbReference>
<keyword evidence="1" id="KW-0418">Kinase</keyword>
<dbReference type="GO" id="GO:0051287">
    <property type="term" value="F:NAD binding"/>
    <property type="evidence" value="ECO:0007669"/>
    <property type="project" value="UniProtKB-ARBA"/>
</dbReference>
<dbReference type="InterPro" id="IPR002504">
    <property type="entry name" value="NADK"/>
</dbReference>
<dbReference type="InterPro" id="IPR016064">
    <property type="entry name" value="NAD/diacylglycerol_kinase_sf"/>
</dbReference>
<gene>
    <name evidence="1" type="ORF">CWI83_03215</name>
</gene>
<dbReference type="PANTHER" id="PTHR40697">
    <property type="entry name" value="ACETOIN CATABOLISM PROTEIN X"/>
    <property type="match status" value="1"/>
</dbReference>
<keyword evidence="2" id="KW-1185">Reference proteome</keyword>
<dbReference type="InterPro" id="IPR011386">
    <property type="entry name" value="Put_ATP-NAD_kin"/>
</dbReference>
<dbReference type="GO" id="GO:0003951">
    <property type="term" value="F:NAD+ kinase activity"/>
    <property type="evidence" value="ECO:0007669"/>
    <property type="project" value="InterPro"/>
</dbReference>
<dbReference type="SUPFAM" id="SSF111331">
    <property type="entry name" value="NAD kinase/diacylglycerol kinase-like"/>
    <property type="match status" value="1"/>
</dbReference>
<organism evidence="1 2">
    <name type="scientific">Pseudidiomarina taiwanensis</name>
    <dbReference type="NCBI Taxonomy" id="337250"/>
    <lineage>
        <taxon>Bacteria</taxon>
        <taxon>Pseudomonadati</taxon>
        <taxon>Pseudomonadota</taxon>
        <taxon>Gammaproteobacteria</taxon>
        <taxon>Alteromonadales</taxon>
        <taxon>Idiomarinaceae</taxon>
        <taxon>Pseudidiomarina</taxon>
    </lineage>
</organism>
<evidence type="ECO:0000313" key="2">
    <source>
        <dbReference type="Proteomes" id="UP000288279"/>
    </source>
</evidence>
<accession>A0A432ZNQ6</accession>
<dbReference type="GO" id="GO:0006741">
    <property type="term" value="P:NADP+ biosynthetic process"/>
    <property type="evidence" value="ECO:0007669"/>
    <property type="project" value="InterPro"/>
</dbReference>
<keyword evidence="1" id="KW-0808">Transferase</keyword>
<dbReference type="AlphaFoldDB" id="A0A432ZNQ6"/>